<dbReference type="SUPFAM" id="SSF48113">
    <property type="entry name" value="Heme-dependent peroxidases"/>
    <property type="match status" value="2"/>
</dbReference>
<feature type="compositionally biased region" description="Polar residues" evidence="14">
    <location>
        <begin position="1"/>
        <end position="13"/>
    </location>
</feature>
<keyword evidence="1 12" id="KW-0575">Peroxidase</keyword>
<feature type="binding site" description="axial binding residue" evidence="12">
    <location>
        <position position="291"/>
    </location>
    <ligand>
        <name>heme b</name>
        <dbReference type="ChEBI" id="CHEBI:60344"/>
    </ligand>
    <ligandPart>
        <name>Fe</name>
        <dbReference type="ChEBI" id="CHEBI:18248"/>
    </ligandPart>
</feature>
<evidence type="ECO:0000256" key="7">
    <source>
        <dbReference type="ARBA" id="ARBA00049145"/>
    </source>
</evidence>
<organism evidence="16 17">
    <name type="scientific">Amycolatopsis sacchari</name>
    <dbReference type="NCBI Taxonomy" id="115433"/>
    <lineage>
        <taxon>Bacteria</taxon>
        <taxon>Bacillati</taxon>
        <taxon>Actinomycetota</taxon>
        <taxon>Actinomycetes</taxon>
        <taxon>Pseudonocardiales</taxon>
        <taxon>Pseudonocardiaceae</taxon>
        <taxon>Amycolatopsis</taxon>
    </lineage>
</organism>
<evidence type="ECO:0000256" key="11">
    <source>
        <dbReference type="ARBA" id="ARBA00074141"/>
    </source>
</evidence>
<evidence type="ECO:0000256" key="6">
    <source>
        <dbReference type="ARBA" id="ARBA00023324"/>
    </source>
</evidence>
<dbReference type="GO" id="GO:0070301">
    <property type="term" value="P:cellular response to hydrogen peroxide"/>
    <property type="evidence" value="ECO:0007669"/>
    <property type="project" value="TreeGrafter"/>
</dbReference>
<dbReference type="GO" id="GO:0005829">
    <property type="term" value="C:cytosol"/>
    <property type="evidence" value="ECO:0007669"/>
    <property type="project" value="TreeGrafter"/>
</dbReference>
<comment type="catalytic activity">
    <reaction evidence="7 12 13">
        <text>2 H2O2 = O2 + 2 H2O</text>
        <dbReference type="Rhea" id="RHEA:20309"/>
        <dbReference type="ChEBI" id="CHEBI:15377"/>
        <dbReference type="ChEBI" id="CHEBI:15379"/>
        <dbReference type="ChEBI" id="CHEBI:16240"/>
        <dbReference type="EC" id="1.11.1.21"/>
    </reaction>
</comment>
<feature type="cross-link" description="Tryptophyl-tyrosyl-methioninium (Tyr-Met) (with Trp-128)" evidence="12">
    <location>
        <begin position="250"/>
        <end position="276"/>
    </location>
</feature>
<dbReference type="EC" id="1.11.1.21" evidence="10 12"/>
<dbReference type="Gene3D" id="1.10.420.10">
    <property type="entry name" value="Peroxidase, domain 2"/>
    <property type="match status" value="2"/>
</dbReference>
<dbReference type="RefSeq" id="WP_091507261.1">
    <property type="nucleotide sequence ID" value="NZ_FORP01000007.1"/>
</dbReference>
<evidence type="ECO:0000259" key="15">
    <source>
        <dbReference type="PROSITE" id="PS50873"/>
    </source>
</evidence>
<dbReference type="PROSITE" id="PS00435">
    <property type="entry name" value="PEROXIDASE_1"/>
    <property type="match status" value="1"/>
</dbReference>
<evidence type="ECO:0000256" key="12">
    <source>
        <dbReference type="HAMAP-Rule" id="MF_01961"/>
    </source>
</evidence>
<dbReference type="GO" id="GO:0004096">
    <property type="term" value="F:catalase activity"/>
    <property type="evidence" value="ECO:0007669"/>
    <property type="project" value="UniProtKB-UniRule"/>
</dbReference>
<dbReference type="PRINTS" id="PR00460">
    <property type="entry name" value="BPEROXIDASE"/>
</dbReference>
<evidence type="ECO:0000256" key="2">
    <source>
        <dbReference type="ARBA" id="ARBA00022617"/>
    </source>
</evidence>
<comment type="function">
    <text evidence="12">Bifunctional enzyme with both catalase and broad-spectrum peroxidase activity.</text>
</comment>
<evidence type="ECO:0000313" key="17">
    <source>
        <dbReference type="Proteomes" id="UP000199025"/>
    </source>
</evidence>
<feature type="region of interest" description="Disordered" evidence="14">
    <location>
        <begin position="1"/>
        <end position="59"/>
    </location>
</feature>
<evidence type="ECO:0000256" key="5">
    <source>
        <dbReference type="ARBA" id="ARBA00023004"/>
    </source>
</evidence>
<feature type="domain" description="Plant heme peroxidase family profile" evidence="15">
    <location>
        <begin position="162"/>
        <end position="436"/>
    </location>
</feature>
<dbReference type="PROSITE" id="PS50873">
    <property type="entry name" value="PEROXIDASE_4"/>
    <property type="match status" value="1"/>
</dbReference>
<dbReference type="Proteomes" id="UP000199025">
    <property type="component" value="Unassembled WGS sequence"/>
</dbReference>
<dbReference type="AlphaFoldDB" id="A0A1I3T096"/>
<name>A0A1I3T096_9PSEU</name>
<accession>A0A1I3T096</accession>
<dbReference type="HAMAP" id="MF_01961">
    <property type="entry name" value="Catal_peroxid"/>
    <property type="match status" value="1"/>
</dbReference>
<dbReference type="NCBIfam" id="NF011635">
    <property type="entry name" value="PRK15061.1"/>
    <property type="match status" value="1"/>
</dbReference>
<gene>
    <name evidence="12" type="primary">katG</name>
    <name evidence="16" type="ORF">SAMN05421835_10773</name>
</gene>
<dbReference type="PANTHER" id="PTHR30555">
    <property type="entry name" value="HYDROPEROXIDASE I, BIFUNCTIONAL CATALASE-PEROXIDASE"/>
    <property type="match status" value="1"/>
</dbReference>
<keyword evidence="3 12" id="KW-0479">Metal-binding</keyword>
<keyword evidence="2 12" id="KW-0349">Heme</keyword>
<dbReference type="FunFam" id="1.10.420.10:FF:000004">
    <property type="entry name" value="Catalase-peroxidase"/>
    <property type="match status" value="1"/>
</dbReference>
<evidence type="ECO:0000256" key="1">
    <source>
        <dbReference type="ARBA" id="ARBA00022559"/>
    </source>
</evidence>
<evidence type="ECO:0000256" key="8">
    <source>
        <dbReference type="ARBA" id="ARBA00051651"/>
    </source>
</evidence>
<dbReference type="OrthoDB" id="9759743at2"/>
<feature type="site" description="Transition state stabilizer" evidence="12">
    <location>
        <position position="125"/>
    </location>
</feature>
<dbReference type="PROSITE" id="PS00436">
    <property type="entry name" value="PEROXIDASE_2"/>
    <property type="match status" value="1"/>
</dbReference>
<dbReference type="Pfam" id="PF00141">
    <property type="entry name" value="peroxidase"/>
    <property type="match status" value="2"/>
</dbReference>
<reference evidence="16 17" key="1">
    <citation type="submission" date="2016-10" db="EMBL/GenBank/DDBJ databases">
        <authorList>
            <person name="de Groot N.N."/>
        </authorList>
    </citation>
    <scope>NUCLEOTIDE SEQUENCE [LARGE SCALE GENOMIC DNA]</scope>
    <source>
        <strain evidence="16 17">DSM 44468</strain>
    </source>
</reference>
<dbReference type="GO" id="GO:0020037">
    <property type="term" value="F:heme binding"/>
    <property type="evidence" value="ECO:0007669"/>
    <property type="project" value="InterPro"/>
</dbReference>
<comment type="caution">
    <text evidence="12">Lacks conserved residue(s) required for the propagation of feature annotation.</text>
</comment>
<dbReference type="EMBL" id="FORP01000007">
    <property type="protein sequence ID" value="SFJ64355.1"/>
    <property type="molecule type" value="Genomic_DNA"/>
</dbReference>
<dbReference type="InterPro" id="IPR019794">
    <property type="entry name" value="Peroxidases_AS"/>
</dbReference>
<keyword evidence="6 12" id="KW-0376">Hydrogen peroxide</keyword>
<sequence length="758" mass="83295">MSDSQDNTPSSAQGVDKKAAAGCPVAHDSVTSHGSESENPAISSPTPKSAGRPRTNRDWWPNQLDLTVLHAHSSKSNPLGADFDYAKEFAKLDVEALKQDIIQVLTTSQDWWPADFGHYGGLMIRMSWHSAGTYRIHDGRGGAGDGAQRFAPLNSWPDNANLDKARRLLWPVKQKYGQKISWADLLVFAGNVALESMGFKTFGFGFGRVDTWEPEEIYWGPEDDWLGDERYVTDSEMVPELGATEMGLIYVNPEGPRGSADFLAAAHFIRETFGRMAMNDEETVALIAGGHTFGKTHGAAVADDHVGPEPEGAPLEAQGLGWLSTHGSGKGPDTITSGLEVTWTDKPTEWSNRFFEILFGYEWELTTSPGGAKQYVAKDAPEIIPDPYDPNKKHKPTMLTTDLALRFDPTYEKISRRFLENPDEFALAFAKAWYKLLHRDMGPVSRYLGPWVAEPQLWQDPVPPVEGELVSESDIAALKAKVLDSGLTTAQLVSTAWASAASFRSTDKRGGANGARIRLEPQRSWEVNQPEQLAPVLEKLESIQREFNEAGGAQISLADLIVLAGSAAVEKAARDAGVEVTVPFHPGRTDASQEQTDVESFKVLEPRADGFRNYLRAGEKLQPEVLLVDRAYMLDLTAPEMTVLVGGLRALGTNHGGTQHGVLTDKPGVLTNDFFTNLLAPGTRWKASETEENVYEIRDAATDELKWTATPVDLIFGSNSQLRALSEVYASDDAREKFVNDFVAAWTKVMELDRFDLA</sequence>
<dbReference type="GO" id="GO:0042744">
    <property type="term" value="P:hydrogen peroxide catabolic process"/>
    <property type="evidence" value="ECO:0007669"/>
    <property type="project" value="UniProtKB-KW"/>
</dbReference>
<comment type="cofactor">
    <cofactor evidence="12">
        <name>heme b</name>
        <dbReference type="ChEBI" id="CHEBI:60344"/>
    </cofactor>
    <text evidence="12">Binds 1 heme b (iron(II)-protoporphyrin IX) group per dimer.</text>
</comment>
<dbReference type="InterPro" id="IPR019793">
    <property type="entry name" value="Peroxidases_heam-ligand_BS"/>
</dbReference>
<dbReference type="PRINTS" id="PR00458">
    <property type="entry name" value="PEROXIDASE"/>
</dbReference>
<dbReference type="InterPro" id="IPR000763">
    <property type="entry name" value="Catalase_peroxidase"/>
</dbReference>
<dbReference type="PANTHER" id="PTHR30555:SF0">
    <property type="entry name" value="CATALASE-PEROXIDASE"/>
    <property type="match status" value="1"/>
</dbReference>
<feature type="active site" description="Proton acceptor" evidence="12">
    <location>
        <position position="129"/>
    </location>
</feature>
<evidence type="ECO:0000256" key="3">
    <source>
        <dbReference type="ARBA" id="ARBA00022723"/>
    </source>
</evidence>
<evidence type="ECO:0000256" key="13">
    <source>
        <dbReference type="RuleBase" id="RU003451"/>
    </source>
</evidence>
<comment type="PTM">
    <text evidence="12">Formation of the three residue Trp-Tyr-Met cross-link is important for the catalase, but not the peroxidase activity of the enzyme.</text>
</comment>
<proteinExistence type="inferred from homology"/>
<keyword evidence="17" id="KW-1185">Reference proteome</keyword>
<dbReference type="Gene3D" id="1.10.520.10">
    <property type="match status" value="2"/>
</dbReference>
<protein>
    <recommendedName>
        <fullName evidence="11 12">Catalase-peroxidase</fullName>
        <shortName evidence="12">CP</shortName>
        <ecNumber evidence="10 12">1.11.1.21</ecNumber>
    </recommendedName>
    <alternativeName>
        <fullName evidence="12">Peroxidase/catalase</fullName>
    </alternativeName>
</protein>
<comment type="subunit">
    <text evidence="12">Homodimer or homotetramer.</text>
</comment>
<evidence type="ECO:0000313" key="16">
    <source>
        <dbReference type="EMBL" id="SFJ64355.1"/>
    </source>
</evidence>
<comment type="catalytic activity">
    <reaction evidence="8 12 13">
        <text>H2O2 + AH2 = A + 2 H2O</text>
        <dbReference type="Rhea" id="RHEA:30275"/>
        <dbReference type="ChEBI" id="CHEBI:13193"/>
        <dbReference type="ChEBI" id="CHEBI:15377"/>
        <dbReference type="ChEBI" id="CHEBI:16240"/>
        <dbReference type="ChEBI" id="CHEBI:17499"/>
        <dbReference type="EC" id="1.11.1.21"/>
    </reaction>
</comment>
<dbReference type="FunFam" id="1.10.420.10:FF:000002">
    <property type="entry name" value="Catalase-peroxidase"/>
    <property type="match status" value="1"/>
</dbReference>
<evidence type="ECO:0000256" key="4">
    <source>
        <dbReference type="ARBA" id="ARBA00023002"/>
    </source>
</evidence>
<keyword evidence="5 12" id="KW-0408">Iron</keyword>
<evidence type="ECO:0000256" key="14">
    <source>
        <dbReference type="SAM" id="MobiDB-lite"/>
    </source>
</evidence>
<keyword evidence="4 12" id="KW-0560">Oxidoreductase</keyword>
<evidence type="ECO:0000256" key="9">
    <source>
        <dbReference type="ARBA" id="ARBA00060838"/>
    </source>
</evidence>
<dbReference type="CDD" id="cd00649">
    <property type="entry name" value="catalase_peroxidase_1"/>
    <property type="match status" value="1"/>
</dbReference>
<dbReference type="InterPro" id="IPR002016">
    <property type="entry name" value="Haem_peroxidase"/>
</dbReference>
<dbReference type="NCBIfam" id="TIGR00198">
    <property type="entry name" value="cat_per_HPI"/>
    <property type="match status" value="1"/>
</dbReference>
<dbReference type="GO" id="GO:0046872">
    <property type="term" value="F:metal ion binding"/>
    <property type="evidence" value="ECO:0007669"/>
    <property type="project" value="UniProtKB-KW"/>
</dbReference>
<comment type="similarity">
    <text evidence="9 12 13">Belongs to the peroxidase family. Peroxidase/catalase subfamily.</text>
</comment>
<dbReference type="InterPro" id="IPR010255">
    <property type="entry name" value="Haem_peroxidase_sf"/>
</dbReference>
<dbReference type="FunFam" id="1.10.520.10:FF:000002">
    <property type="entry name" value="Catalase-peroxidase"/>
    <property type="match status" value="1"/>
</dbReference>
<feature type="compositionally biased region" description="Polar residues" evidence="14">
    <location>
        <begin position="29"/>
        <end position="47"/>
    </location>
</feature>
<evidence type="ECO:0000256" key="10">
    <source>
        <dbReference type="ARBA" id="ARBA00067012"/>
    </source>
</evidence>
<dbReference type="STRING" id="115433.SAMN05421835_10773"/>
<dbReference type="CDD" id="cd08200">
    <property type="entry name" value="catalase_peroxidase_2"/>
    <property type="match status" value="1"/>
</dbReference>